<evidence type="ECO:0000313" key="4">
    <source>
        <dbReference type="Proteomes" id="UP000036958"/>
    </source>
</evidence>
<feature type="transmembrane region" description="Helical" evidence="1">
    <location>
        <begin position="12"/>
        <end position="34"/>
    </location>
</feature>
<dbReference type="RefSeq" id="WP_053185422.1">
    <property type="nucleotide sequence ID" value="NZ_LGIA01000176.1"/>
</dbReference>
<accession>A0A0L8V5T9</accession>
<organism evidence="3 4">
    <name type="scientific">Sunxiuqinia dokdonensis</name>
    <dbReference type="NCBI Taxonomy" id="1409788"/>
    <lineage>
        <taxon>Bacteria</taxon>
        <taxon>Pseudomonadati</taxon>
        <taxon>Bacteroidota</taxon>
        <taxon>Bacteroidia</taxon>
        <taxon>Marinilabiliales</taxon>
        <taxon>Prolixibacteraceae</taxon>
        <taxon>Sunxiuqinia</taxon>
    </lineage>
</organism>
<keyword evidence="1" id="KW-1133">Transmembrane helix</keyword>
<name>A0A0L8V5T9_9BACT</name>
<evidence type="ECO:0000259" key="2">
    <source>
        <dbReference type="Pfam" id="PF06713"/>
    </source>
</evidence>
<sequence>MNAQQATVRKRYHSKIGLGIVVFIVAVIGLTLLPLLFSEAWFGVGLILPLAGFIVHLFATTHYTISGNSLVINSGFLFKKRIQIDQIEQIRSSRSLISSPACSLDRIEIKYSHSKTILLSPKDQSGFVNHLKSINGQIVIQV</sequence>
<evidence type="ECO:0000313" key="3">
    <source>
        <dbReference type="EMBL" id="KOH43809.1"/>
    </source>
</evidence>
<protein>
    <recommendedName>
        <fullName evidence="2">Uncharacterized protein YyaB-like PH domain-containing protein</fullName>
    </recommendedName>
</protein>
<keyword evidence="4" id="KW-1185">Reference proteome</keyword>
<dbReference type="InterPro" id="IPR009589">
    <property type="entry name" value="PH_YyaB-like"/>
</dbReference>
<feature type="transmembrane region" description="Helical" evidence="1">
    <location>
        <begin position="40"/>
        <end position="59"/>
    </location>
</feature>
<dbReference type="AlphaFoldDB" id="A0A0L8V5T9"/>
<keyword evidence="1" id="KW-0472">Membrane</keyword>
<dbReference type="Proteomes" id="UP000036958">
    <property type="component" value="Unassembled WGS sequence"/>
</dbReference>
<dbReference type="STRING" id="1409788.NC99_33050"/>
<dbReference type="GO" id="GO:0030153">
    <property type="term" value="P:bacteriocin immunity"/>
    <property type="evidence" value="ECO:0007669"/>
    <property type="project" value="InterPro"/>
</dbReference>
<dbReference type="Pfam" id="PF06713">
    <property type="entry name" value="bPH_4"/>
    <property type="match status" value="1"/>
</dbReference>
<comment type="caution">
    <text evidence="3">The sequence shown here is derived from an EMBL/GenBank/DDBJ whole genome shotgun (WGS) entry which is preliminary data.</text>
</comment>
<gene>
    <name evidence="3" type="ORF">NC99_33050</name>
</gene>
<reference evidence="4" key="1">
    <citation type="submission" date="2015-07" db="EMBL/GenBank/DDBJ databases">
        <title>Genome sequencing of Sunxiuqinia dokdonensis strain SK.</title>
        <authorList>
            <person name="Ahn S."/>
            <person name="Kim B.-C."/>
        </authorList>
    </citation>
    <scope>NUCLEOTIDE SEQUENCE [LARGE SCALE GENOMIC DNA]</scope>
    <source>
        <strain evidence="4">SK</strain>
    </source>
</reference>
<dbReference type="EMBL" id="LGIA01000176">
    <property type="protein sequence ID" value="KOH43809.1"/>
    <property type="molecule type" value="Genomic_DNA"/>
</dbReference>
<proteinExistence type="predicted"/>
<evidence type="ECO:0000256" key="1">
    <source>
        <dbReference type="SAM" id="Phobius"/>
    </source>
</evidence>
<feature type="domain" description="Uncharacterized protein YyaB-like PH" evidence="2">
    <location>
        <begin position="61"/>
        <end position="135"/>
    </location>
</feature>
<keyword evidence="1" id="KW-0812">Transmembrane</keyword>